<sequence length="440" mass="49011">MSVCNGMNKRMVTGNLTVTGQGEQHREGRALIGEGFHWCNTLSWAIICRAPLYKALNCSWSSEVVSEKQEAGNAQQPYKTGSMTIEEADCAAVLYGFSKGDSTLTRQPHLPFGLVTPVTIPGRRLGCILADDTGMDKREAVVIMTTTGNLHDPFIKFLHVVGGIYMKKPYRWSIWLYSGCRFLALFAIFTTLIGFCVVTPINCRFFTYASFVLASMLIIMHIVAIWEKNQFICAIVFTSLLVNISFYVCNMIWLEAIWSTQQATCLVTKTDRNMICFVTLGENLVFLTLLFLGKLTSIIYPYGILWFLIVAVAEIPKTIFQTFELVVMAIGASYIYRALANYSTRTNIDWENERFLSVWGLPSATFAATNNLPTDPIQFNTLSESRSHTGTSSGPQAIHSPLHSLESLHSCTYSIATNQPLPPTPILLPEPHPQLAPSHS</sequence>
<evidence type="ECO:0000313" key="3">
    <source>
        <dbReference type="Proteomes" id="UP001201163"/>
    </source>
</evidence>
<dbReference type="AlphaFoldDB" id="A0AAD4Q2Z4"/>
<feature type="transmembrane region" description="Helical" evidence="1">
    <location>
        <begin position="298"/>
        <end position="315"/>
    </location>
</feature>
<feature type="transmembrane region" description="Helical" evidence="1">
    <location>
        <begin position="322"/>
        <end position="339"/>
    </location>
</feature>
<reference evidence="2" key="1">
    <citation type="submission" date="2022-01" db="EMBL/GenBank/DDBJ databases">
        <title>Comparative genomics reveals a dynamic genome evolution in the ectomycorrhizal milk-cap (Lactarius) mushrooms.</title>
        <authorList>
            <consortium name="DOE Joint Genome Institute"/>
            <person name="Lebreton A."/>
            <person name="Tang N."/>
            <person name="Kuo A."/>
            <person name="LaButti K."/>
            <person name="Drula E."/>
            <person name="Barry K."/>
            <person name="Clum A."/>
            <person name="Lipzen A."/>
            <person name="Mousain D."/>
            <person name="Ng V."/>
            <person name="Wang R."/>
            <person name="Wang X."/>
            <person name="Dai Y."/>
            <person name="Henrissat B."/>
            <person name="Grigoriev I.V."/>
            <person name="Guerin-Laguette A."/>
            <person name="Yu F."/>
            <person name="Martin F.M."/>
        </authorList>
    </citation>
    <scope>NUCLEOTIDE SEQUENCE</scope>
    <source>
        <strain evidence="2">QP</strain>
    </source>
</reference>
<keyword evidence="3" id="KW-1185">Reference proteome</keyword>
<feature type="transmembrane region" description="Helical" evidence="1">
    <location>
        <begin position="274"/>
        <end position="292"/>
    </location>
</feature>
<name>A0AAD4Q2Z4_9AGAM</name>
<keyword evidence="1" id="KW-0472">Membrane</keyword>
<gene>
    <name evidence="2" type="ORF">EDB92DRAFT_1820829</name>
</gene>
<evidence type="ECO:0000313" key="2">
    <source>
        <dbReference type="EMBL" id="KAH8979756.1"/>
    </source>
</evidence>
<feature type="transmembrane region" description="Helical" evidence="1">
    <location>
        <begin position="232"/>
        <end position="253"/>
    </location>
</feature>
<evidence type="ECO:0000256" key="1">
    <source>
        <dbReference type="SAM" id="Phobius"/>
    </source>
</evidence>
<keyword evidence="1" id="KW-1133">Transmembrane helix</keyword>
<organism evidence="2 3">
    <name type="scientific">Lactarius akahatsu</name>
    <dbReference type="NCBI Taxonomy" id="416441"/>
    <lineage>
        <taxon>Eukaryota</taxon>
        <taxon>Fungi</taxon>
        <taxon>Dikarya</taxon>
        <taxon>Basidiomycota</taxon>
        <taxon>Agaricomycotina</taxon>
        <taxon>Agaricomycetes</taxon>
        <taxon>Russulales</taxon>
        <taxon>Russulaceae</taxon>
        <taxon>Lactarius</taxon>
    </lineage>
</organism>
<feature type="transmembrane region" description="Helical" evidence="1">
    <location>
        <begin position="174"/>
        <end position="198"/>
    </location>
</feature>
<comment type="caution">
    <text evidence="2">The sequence shown here is derived from an EMBL/GenBank/DDBJ whole genome shotgun (WGS) entry which is preliminary data.</text>
</comment>
<protein>
    <submittedName>
        <fullName evidence="2">Uncharacterized protein</fullName>
    </submittedName>
</protein>
<dbReference type="Proteomes" id="UP001201163">
    <property type="component" value="Unassembled WGS sequence"/>
</dbReference>
<feature type="transmembrane region" description="Helical" evidence="1">
    <location>
        <begin position="205"/>
        <end position="226"/>
    </location>
</feature>
<accession>A0AAD4Q2Z4</accession>
<dbReference type="EMBL" id="JAKELL010000157">
    <property type="protein sequence ID" value="KAH8979756.1"/>
    <property type="molecule type" value="Genomic_DNA"/>
</dbReference>
<keyword evidence="1" id="KW-0812">Transmembrane</keyword>
<proteinExistence type="predicted"/>